<keyword evidence="2" id="KW-0808">Transferase</keyword>
<comment type="similarity">
    <text evidence="1">Belongs to the amidinotransferase family.</text>
</comment>
<organism evidence="4">
    <name type="scientific">Streptomyces sp. NBC_00008</name>
    <dbReference type="NCBI Taxonomy" id="2903610"/>
    <lineage>
        <taxon>Bacteria</taxon>
        <taxon>Bacillati</taxon>
        <taxon>Actinomycetota</taxon>
        <taxon>Actinomycetes</taxon>
        <taxon>Kitasatosporales</taxon>
        <taxon>Streptomycetaceae</taxon>
        <taxon>Streptomyces</taxon>
    </lineage>
</organism>
<sequence>MTIDALHPDLHSLGHQALVNSFTEWDPLQEVVVGRLEGGVFPTWQESMTETMPNDVWNTFRQKGGSAFPSEHLQAAHGELDHLCEVLSNEGITVRRPDAAPHEKPFATPHWETSGGLYAGMPRDCLMVVGDAIVEAPMSWRCRYFETDAFRNLIKEYFQRGARWIPGPRPQLTDELYRESEADGRSDHGGGNWAVTEYEPVFDAADFMRFGRDLIVQRSHVTNNFGIEWVRRALAPDVRVHVVEVDDPHAMHIDATLAPLAPGKLLINPERYVHNPLFDGWDLLPAPAPTLPDDWPMYFCSPWVSMNVLSISPDTVVVESHEKPLIDALTAWGFRCVPVPFRHVYSFGGSFHCVTLDVSRTGGNSTYLSDVAGTHA</sequence>
<dbReference type="PANTHER" id="PTHR10488:SF1">
    <property type="entry name" value="GLYCINE AMIDINOTRANSFERASE, MITOCHONDRIAL"/>
    <property type="match status" value="1"/>
</dbReference>
<evidence type="ECO:0000256" key="3">
    <source>
        <dbReference type="PIRSR" id="PIRSR633195-1"/>
    </source>
</evidence>
<gene>
    <name evidence="4" type="ORF">OG398_07510</name>
</gene>
<dbReference type="SUPFAM" id="SSF55909">
    <property type="entry name" value="Pentein"/>
    <property type="match status" value="1"/>
</dbReference>
<evidence type="ECO:0000256" key="1">
    <source>
        <dbReference type="ARBA" id="ARBA00006943"/>
    </source>
</evidence>
<dbReference type="GO" id="GO:0015068">
    <property type="term" value="F:glycine amidinotransferase activity"/>
    <property type="evidence" value="ECO:0007669"/>
    <property type="project" value="TreeGrafter"/>
</dbReference>
<feature type="active site" evidence="3">
    <location>
        <position position="203"/>
    </location>
</feature>
<feature type="active site" evidence="3">
    <location>
        <position position="252"/>
    </location>
</feature>
<dbReference type="GO" id="GO:0006601">
    <property type="term" value="P:creatine biosynthetic process"/>
    <property type="evidence" value="ECO:0007669"/>
    <property type="project" value="TreeGrafter"/>
</dbReference>
<name>A0AAU2VLY3_9ACTN</name>
<feature type="active site" description="Amidino-cysteine intermediate" evidence="3">
    <location>
        <position position="353"/>
    </location>
</feature>
<protein>
    <submittedName>
        <fullName evidence="4">Amidinotransferase</fullName>
    </submittedName>
</protein>
<proteinExistence type="inferred from homology"/>
<reference evidence="4" key="1">
    <citation type="submission" date="2022-10" db="EMBL/GenBank/DDBJ databases">
        <title>The complete genomes of actinobacterial strains from the NBC collection.</title>
        <authorList>
            <person name="Joergensen T.S."/>
            <person name="Alvarez Arevalo M."/>
            <person name="Sterndorff E.B."/>
            <person name="Faurdal D."/>
            <person name="Vuksanovic O."/>
            <person name="Mourched A.-S."/>
            <person name="Charusanti P."/>
            <person name="Shaw S."/>
            <person name="Blin K."/>
            <person name="Weber T."/>
        </authorList>
    </citation>
    <scope>NUCLEOTIDE SEQUENCE</scope>
    <source>
        <strain evidence="4">NBC_00008</strain>
    </source>
</reference>
<evidence type="ECO:0000313" key="4">
    <source>
        <dbReference type="EMBL" id="WTW68123.1"/>
    </source>
</evidence>
<dbReference type="CDD" id="cd21136">
    <property type="entry name" value="amidinotransferase_AGAT-like"/>
    <property type="match status" value="1"/>
</dbReference>
<dbReference type="Gene3D" id="3.75.10.10">
    <property type="entry name" value="L-arginine/glycine Amidinotransferase, Chain A"/>
    <property type="match status" value="1"/>
</dbReference>
<evidence type="ECO:0000256" key="2">
    <source>
        <dbReference type="ARBA" id="ARBA00022679"/>
    </source>
</evidence>
<dbReference type="AlphaFoldDB" id="A0AAU2VLY3"/>
<dbReference type="PANTHER" id="PTHR10488">
    <property type="entry name" value="GLYCINE AMIDINOTRANSFERASE, MITOCHONDRIAL"/>
    <property type="match status" value="1"/>
</dbReference>
<dbReference type="InterPro" id="IPR033195">
    <property type="entry name" value="AmidinoTrfase"/>
</dbReference>
<accession>A0AAU2VLY3</accession>
<dbReference type="EMBL" id="CP108313">
    <property type="protein sequence ID" value="WTW68123.1"/>
    <property type="molecule type" value="Genomic_DNA"/>
</dbReference>